<organism evidence="1">
    <name type="scientific">Amphimedon queenslandica</name>
    <name type="common">Sponge</name>
    <dbReference type="NCBI Taxonomy" id="400682"/>
    <lineage>
        <taxon>Eukaryota</taxon>
        <taxon>Metazoa</taxon>
        <taxon>Porifera</taxon>
        <taxon>Demospongiae</taxon>
        <taxon>Heteroscleromorpha</taxon>
        <taxon>Haplosclerida</taxon>
        <taxon>Niphatidae</taxon>
        <taxon>Amphimedon</taxon>
    </lineage>
</organism>
<dbReference type="EnsemblMetazoa" id="Aqu2.1.22597_001">
    <property type="protein sequence ID" value="Aqu2.1.22597_001"/>
    <property type="gene ID" value="Aqu2.1.22597"/>
</dbReference>
<dbReference type="InParanoid" id="A0A1X7U3X8"/>
<sequence length="50" mass="5775">MQNYAILLFFNVFPSPFLKRPLLHRADCMSMLVKSSQLLSPVIELCEFVS</sequence>
<name>A0A1X7U3X8_AMPQE</name>
<reference evidence="1" key="1">
    <citation type="submission" date="2017-05" db="UniProtKB">
        <authorList>
            <consortium name="EnsemblMetazoa"/>
        </authorList>
    </citation>
    <scope>IDENTIFICATION</scope>
</reference>
<accession>A0A1X7U3X8</accession>
<protein>
    <submittedName>
        <fullName evidence="1">Uncharacterized protein</fullName>
    </submittedName>
</protein>
<proteinExistence type="predicted"/>
<evidence type="ECO:0000313" key="1">
    <source>
        <dbReference type="EnsemblMetazoa" id="Aqu2.1.22597_001"/>
    </source>
</evidence>
<dbReference type="AlphaFoldDB" id="A0A1X7U3X8"/>